<dbReference type="AlphaFoldDB" id="A0A162XRG1"/>
<dbReference type="InterPro" id="IPR005901">
    <property type="entry name" value="GLPGLI"/>
</dbReference>
<evidence type="ECO:0000313" key="2">
    <source>
        <dbReference type="Proteomes" id="UP000076715"/>
    </source>
</evidence>
<gene>
    <name evidence="1" type="ORF">AWE51_14235</name>
</gene>
<protein>
    <recommendedName>
        <fullName evidence="3">GLPGLI family protein</fullName>
    </recommendedName>
</protein>
<name>A0A162XRG1_9FLAO</name>
<dbReference type="EMBL" id="LQRT01000046">
    <property type="protein sequence ID" value="KZS38741.1"/>
    <property type="molecule type" value="Genomic_DNA"/>
</dbReference>
<dbReference type="Pfam" id="PF09697">
    <property type="entry name" value="Porph_ging"/>
    <property type="match status" value="1"/>
</dbReference>
<reference evidence="1 2" key="1">
    <citation type="submission" date="2016-01" db="EMBL/GenBank/DDBJ databases">
        <title>The draft genome sequence of Aquimarina sp. RZW4-3-2.</title>
        <authorList>
            <person name="Wang Y."/>
        </authorList>
    </citation>
    <scope>NUCLEOTIDE SEQUENCE [LARGE SCALE GENOMIC DNA]</scope>
    <source>
        <strain evidence="1 2">RZW4-3-2</strain>
    </source>
</reference>
<dbReference type="NCBIfam" id="TIGR01200">
    <property type="entry name" value="GLPGLI"/>
    <property type="match status" value="1"/>
</dbReference>
<dbReference type="OrthoDB" id="1440774at2"/>
<sequence length="255" mass="29683">MKIKLLCIVFLISFSGKSQEMTVYYKEKRTAIYDYLHSFIYEKEFTKEEKEHINDKIENYRKEFSNYEYTSVLRINGSKSIHYTEEEISDITINNAISYGEKGEVFTVRQTWRRDKPITTYMDLDANSRVSNDFVSDKNYIISENLIPMNWKITGETKVVKDYKCTKAILVNTSEKYKYHNQKVEVWFTKDIPSTAGPLGYWGLPGLIIMIVEDKATIVLDSISFTIDGYEVKPPSEGEKIARENLPSPGFMNID</sequence>
<dbReference type="RefSeq" id="WP_082832563.1">
    <property type="nucleotide sequence ID" value="NZ_LQRT01000046.1"/>
</dbReference>
<proteinExistence type="predicted"/>
<keyword evidence="2" id="KW-1185">Reference proteome</keyword>
<dbReference type="Proteomes" id="UP000076715">
    <property type="component" value="Unassembled WGS sequence"/>
</dbReference>
<comment type="caution">
    <text evidence="1">The sequence shown here is derived from an EMBL/GenBank/DDBJ whole genome shotgun (WGS) entry which is preliminary data.</text>
</comment>
<evidence type="ECO:0000313" key="1">
    <source>
        <dbReference type="EMBL" id="KZS38741.1"/>
    </source>
</evidence>
<evidence type="ECO:0008006" key="3">
    <source>
        <dbReference type="Google" id="ProtNLM"/>
    </source>
</evidence>
<organism evidence="1 2">
    <name type="scientific">Aquimarina aggregata</name>
    <dbReference type="NCBI Taxonomy" id="1642818"/>
    <lineage>
        <taxon>Bacteria</taxon>
        <taxon>Pseudomonadati</taxon>
        <taxon>Bacteroidota</taxon>
        <taxon>Flavobacteriia</taxon>
        <taxon>Flavobacteriales</taxon>
        <taxon>Flavobacteriaceae</taxon>
        <taxon>Aquimarina</taxon>
    </lineage>
</organism>
<dbReference type="STRING" id="1642818.AWE51_14235"/>
<accession>A0A162XRG1</accession>